<protein>
    <submittedName>
        <fullName evidence="1">Uncharacterized protein</fullName>
    </submittedName>
</protein>
<dbReference type="Proteomes" id="UP000250369">
    <property type="component" value="Unassembled WGS sequence"/>
</dbReference>
<dbReference type="AlphaFoldDB" id="A0A329LUS5"/>
<gene>
    <name evidence="1" type="ORF">DQG23_36370</name>
</gene>
<reference evidence="1 2" key="1">
    <citation type="journal article" date="2009" name="Int. J. Syst. Evol. Microbiol.">
        <title>Paenibacillus contaminans sp. nov., isolated from a contaminated laboratory plate.</title>
        <authorList>
            <person name="Chou J.H."/>
            <person name="Lee J.H."/>
            <person name="Lin M.C."/>
            <person name="Chang P.S."/>
            <person name="Arun A.B."/>
            <person name="Young C.C."/>
            <person name="Chen W.M."/>
        </authorList>
    </citation>
    <scope>NUCLEOTIDE SEQUENCE [LARGE SCALE GENOMIC DNA]</scope>
    <source>
        <strain evidence="1 2">CKOBP-6</strain>
    </source>
</reference>
<sequence>MIGKHIIYSLTYVSYDNQVQVEKPIYKVKTISEKEYDRRSFKELGIIEQTFQEVVVFDQTNKYWLPEKRTLGAAFIVKDRDTLIVGKNAIDFVLIRAK</sequence>
<organism evidence="1 2">
    <name type="scientific">Paenibacillus contaminans</name>
    <dbReference type="NCBI Taxonomy" id="450362"/>
    <lineage>
        <taxon>Bacteria</taxon>
        <taxon>Bacillati</taxon>
        <taxon>Bacillota</taxon>
        <taxon>Bacilli</taxon>
        <taxon>Bacillales</taxon>
        <taxon>Paenibacillaceae</taxon>
        <taxon>Paenibacillus</taxon>
    </lineage>
</organism>
<proteinExistence type="predicted"/>
<comment type="caution">
    <text evidence="1">The sequence shown here is derived from an EMBL/GenBank/DDBJ whole genome shotgun (WGS) entry which is preliminary data.</text>
</comment>
<name>A0A329LUS5_9BACL</name>
<evidence type="ECO:0000313" key="2">
    <source>
        <dbReference type="Proteomes" id="UP000250369"/>
    </source>
</evidence>
<keyword evidence="2" id="KW-1185">Reference proteome</keyword>
<accession>A0A329LUS5</accession>
<dbReference type="EMBL" id="QMFB01000037">
    <property type="protein sequence ID" value="RAV11519.1"/>
    <property type="molecule type" value="Genomic_DNA"/>
</dbReference>
<evidence type="ECO:0000313" key="1">
    <source>
        <dbReference type="EMBL" id="RAV11519.1"/>
    </source>
</evidence>